<dbReference type="InterPro" id="IPR002018">
    <property type="entry name" value="CarbesteraseB"/>
</dbReference>
<dbReference type="Gene3D" id="3.40.50.1820">
    <property type="entry name" value="alpha/beta hydrolase"/>
    <property type="match status" value="2"/>
</dbReference>
<dbReference type="PROSITE" id="PS01173">
    <property type="entry name" value="LIPASE_GDXG_HIS"/>
    <property type="match status" value="1"/>
</dbReference>
<comment type="similarity">
    <text evidence="2">Belongs to the 'GDXG' lipolytic enzyme family.</text>
</comment>
<keyword evidence="3 4" id="KW-0378">Hydrolase</keyword>
<evidence type="ECO:0000256" key="1">
    <source>
        <dbReference type="ARBA" id="ARBA00005964"/>
    </source>
</evidence>
<dbReference type="EMBL" id="LR134473">
    <property type="protein sequence ID" value="VEI03439.1"/>
    <property type="molecule type" value="Genomic_DNA"/>
</dbReference>
<dbReference type="SUPFAM" id="SSF53474">
    <property type="entry name" value="alpha/beta-Hydrolases"/>
    <property type="match status" value="1"/>
</dbReference>
<dbReference type="EC" id="3.1.1.-" evidence="4"/>
<name>A0A448NZS8_9ACTN</name>
<comment type="similarity">
    <text evidence="1 4">Belongs to the type-B carboxylesterase/lipase family.</text>
</comment>
<dbReference type="InterPro" id="IPR029058">
    <property type="entry name" value="AB_hydrolase_fold"/>
</dbReference>
<feature type="domain" description="Carboxylesterase type B" evidence="5">
    <location>
        <begin position="2"/>
        <end position="331"/>
    </location>
</feature>
<dbReference type="PROSITE" id="PS00941">
    <property type="entry name" value="CARBOXYLESTERASE_B_2"/>
    <property type="match status" value="1"/>
</dbReference>
<feature type="domain" description="Carboxylesterase type B" evidence="5">
    <location>
        <begin position="351"/>
        <end position="448"/>
    </location>
</feature>
<dbReference type="InterPro" id="IPR050309">
    <property type="entry name" value="Type-B_Carboxylest/Lipase"/>
</dbReference>
<evidence type="ECO:0000256" key="2">
    <source>
        <dbReference type="ARBA" id="ARBA00010515"/>
    </source>
</evidence>
<dbReference type="PANTHER" id="PTHR11559">
    <property type="entry name" value="CARBOXYLESTERASE"/>
    <property type="match status" value="1"/>
</dbReference>
<proteinExistence type="inferred from homology"/>
<evidence type="ECO:0000259" key="5">
    <source>
        <dbReference type="Pfam" id="PF00135"/>
    </source>
</evidence>
<evidence type="ECO:0000256" key="4">
    <source>
        <dbReference type="RuleBase" id="RU361235"/>
    </source>
</evidence>
<dbReference type="STRING" id="1122997.GCA_000425285_00012"/>
<evidence type="ECO:0000256" key="3">
    <source>
        <dbReference type="ARBA" id="ARBA00022801"/>
    </source>
</evidence>
<dbReference type="InterPro" id="IPR019826">
    <property type="entry name" value="Carboxylesterase_B_AS"/>
</dbReference>
<reference evidence="6 7" key="1">
    <citation type="submission" date="2018-12" db="EMBL/GenBank/DDBJ databases">
        <authorList>
            <consortium name="Pathogen Informatics"/>
        </authorList>
    </citation>
    <scope>NUCLEOTIDE SEQUENCE [LARGE SCALE GENOMIC DNA]</scope>
    <source>
        <strain evidence="6 7">NCTC13652</strain>
    </source>
</reference>
<dbReference type="GO" id="GO:0016787">
    <property type="term" value="F:hydrolase activity"/>
    <property type="evidence" value="ECO:0007669"/>
    <property type="project" value="UniProtKB-KW"/>
</dbReference>
<dbReference type="AlphaFoldDB" id="A0A448NZS8"/>
<dbReference type="PROSITE" id="PS00122">
    <property type="entry name" value="CARBOXYLESTERASE_B_1"/>
    <property type="match status" value="1"/>
</dbReference>
<sequence length="454" mass="48142">MNPTVMTAQGPVVGVDQGATRAWYALPYAAPPLGPLRFRRPSPPLPHREPLDAGRWGPAPIQRLIDGSVSGFGGTAVAEDCLTLDVVRPSTDRAGSDVDGDVEGDVADGAGLPVLVWIHGGAFMTGTGSTYDARRLAEAGRMIVVTLNYRVGPFGFLDLSSLSAPGVRCDSNVGLFDQIAALKWVRANIAAFGGDPGNVTLAGQSAGGTSVLALLCMPAARGLFARAVAQSPAPAMGLSGAVHARWAHRFADLLRARVGADTATALETASPDQLLDAMDALHAISAARCPDVSILCPCIDRSLPAPILEAFETGRQAAVGLLIGTNRDEDGLAPGPYDESVAAELRAWHRTVVRTAAAHGRRAPTWMYRFDHVSADPRIGPRGAAHSQELRYLFGTLPADSPDRDSRFSSTMQRLWSRFAADGRPAESRDWPTYRADRRRIMVLDNDPAVICGA</sequence>
<keyword evidence="7" id="KW-1185">Reference proteome</keyword>
<protein>
    <recommendedName>
        <fullName evidence="4">Carboxylic ester hydrolase</fullName>
        <ecNumber evidence="4">3.1.1.-</ecNumber>
    </recommendedName>
</protein>
<accession>A0A448NZS8</accession>
<gene>
    <name evidence="6" type="primary">pnbA</name>
    <name evidence="6" type="ORF">NCTC13652_01643</name>
</gene>
<dbReference type="InterPro" id="IPR002168">
    <property type="entry name" value="Lipase_GDXG_HIS_AS"/>
</dbReference>
<dbReference type="Proteomes" id="UP000277858">
    <property type="component" value="Chromosome"/>
</dbReference>
<evidence type="ECO:0000313" key="7">
    <source>
        <dbReference type="Proteomes" id="UP000277858"/>
    </source>
</evidence>
<dbReference type="InterPro" id="IPR019819">
    <property type="entry name" value="Carboxylesterase_B_CS"/>
</dbReference>
<organism evidence="6 7">
    <name type="scientific">Acidipropionibacterium jensenii</name>
    <dbReference type="NCBI Taxonomy" id="1749"/>
    <lineage>
        <taxon>Bacteria</taxon>
        <taxon>Bacillati</taxon>
        <taxon>Actinomycetota</taxon>
        <taxon>Actinomycetes</taxon>
        <taxon>Propionibacteriales</taxon>
        <taxon>Propionibacteriaceae</taxon>
        <taxon>Acidipropionibacterium</taxon>
    </lineage>
</organism>
<evidence type="ECO:0000313" key="6">
    <source>
        <dbReference type="EMBL" id="VEI03439.1"/>
    </source>
</evidence>
<dbReference type="Pfam" id="PF00135">
    <property type="entry name" value="COesterase"/>
    <property type="match status" value="2"/>
</dbReference>